<dbReference type="Proteomes" id="UP001556631">
    <property type="component" value="Unassembled WGS sequence"/>
</dbReference>
<feature type="transmembrane region" description="Helical" evidence="5">
    <location>
        <begin position="91"/>
        <end position="111"/>
    </location>
</feature>
<keyword evidence="3 5" id="KW-1133">Transmembrane helix</keyword>
<evidence type="ECO:0000256" key="4">
    <source>
        <dbReference type="ARBA" id="ARBA00023136"/>
    </source>
</evidence>
<evidence type="ECO:0000313" key="7">
    <source>
        <dbReference type="EMBL" id="MEX0429528.1"/>
    </source>
</evidence>
<evidence type="ECO:0000259" key="6">
    <source>
        <dbReference type="Pfam" id="PF07291"/>
    </source>
</evidence>
<reference evidence="7 8" key="1">
    <citation type="submission" date="2024-07" db="EMBL/GenBank/DDBJ databases">
        <authorList>
            <person name="Lee S."/>
            <person name="Kang M."/>
        </authorList>
    </citation>
    <scope>NUCLEOTIDE SEQUENCE [LARGE SCALE GENOMIC DNA]</scope>
    <source>
        <strain evidence="7 8">DS6</strain>
    </source>
</reference>
<comment type="caution">
    <text evidence="7">The sequence shown here is derived from an EMBL/GenBank/DDBJ whole genome shotgun (WGS) entry which is preliminary data.</text>
</comment>
<organism evidence="7 8">
    <name type="scientific">Nocardioides eburneus</name>
    <dbReference type="NCBI Taxonomy" id="3231482"/>
    <lineage>
        <taxon>Bacteria</taxon>
        <taxon>Bacillati</taxon>
        <taxon>Actinomycetota</taxon>
        <taxon>Actinomycetes</taxon>
        <taxon>Propionibacteriales</taxon>
        <taxon>Nocardioidaceae</taxon>
        <taxon>Nocardioides</taxon>
    </lineage>
</organism>
<keyword evidence="8" id="KW-1185">Reference proteome</keyword>
<sequence length="168" mass="18063">MTATLEEHAAPSPTVVTRVLGWIGLAGRVYLGYTFITAGLDKLPHHDTTELAVRAYQLLPWQWASAYATALPVAELLLGILLLLGIFTRSVAVLLALGLCSFLVGITSAWARGLNIDCGCFGGGGQVADPHYLEHVLRDVGYLAIAVYLVVVRRTALACGDWLFGRRA</sequence>
<accession>A0ABV3T5M2</accession>
<proteinExistence type="predicted"/>
<keyword evidence="4 5" id="KW-0472">Membrane</keyword>
<feature type="transmembrane region" description="Helical" evidence="5">
    <location>
        <begin position="64"/>
        <end position="84"/>
    </location>
</feature>
<dbReference type="EMBL" id="JBFPJR010000046">
    <property type="protein sequence ID" value="MEX0429528.1"/>
    <property type="molecule type" value="Genomic_DNA"/>
</dbReference>
<feature type="domain" description="Methylamine utilisation protein MauE" evidence="6">
    <location>
        <begin position="22"/>
        <end position="150"/>
    </location>
</feature>
<evidence type="ECO:0000256" key="5">
    <source>
        <dbReference type="SAM" id="Phobius"/>
    </source>
</evidence>
<evidence type="ECO:0000256" key="1">
    <source>
        <dbReference type="ARBA" id="ARBA00004141"/>
    </source>
</evidence>
<protein>
    <submittedName>
        <fullName evidence="7">MauE/DoxX family redox-associated membrane protein</fullName>
    </submittedName>
</protein>
<evidence type="ECO:0000313" key="8">
    <source>
        <dbReference type="Proteomes" id="UP001556631"/>
    </source>
</evidence>
<feature type="transmembrane region" description="Helical" evidence="5">
    <location>
        <begin position="140"/>
        <end position="164"/>
    </location>
</feature>
<dbReference type="Pfam" id="PF07291">
    <property type="entry name" value="MauE"/>
    <property type="match status" value="1"/>
</dbReference>
<comment type="subcellular location">
    <subcellularLocation>
        <location evidence="1">Membrane</location>
        <topology evidence="1">Multi-pass membrane protein</topology>
    </subcellularLocation>
</comment>
<name>A0ABV3T5M2_9ACTN</name>
<evidence type="ECO:0000256" key="2">
    <source>
        <dbReference type="ARBA" id="ARBA00022692"/>
    </source>
</evidence>
<dbReference type="InterPro" id="IPR009908">
    <property type="entry name" value="Methylamine_util_MauE"/>
</dbReference>
<gene>
    <name evidence="7" type="ORF">AB3X52_18065</name>
</gene>
<keyword evidence="2 5" id="KW-0812">Transmembrane</keyword>
<evidence type="ECO:0000256" key="3">
    <source>
        <dbReference type="ARBA" id="ARBA00022989"/>
    </source>
</evidence>
<dbReference type="RefSeq" id="WP_367995494.1">
    <property type="nucleotide sequence ID" value="NZ_JBFPJR010000046.1"/>
</dbReference>